<gene>
    <name evidence="2" type="ORF">sr11830</name>
</gene>
<protein>
    <submittedName>
        <fullName evidence="2">Uncharacterized protein</fullName>
    </submittedName>
</protein>
<feature type="compositionally biased region" description="Basic residues" evidence="1">
    <location>
        <begin position="200"/>
        <end position="209"/>
    </location>
</feature>
<feature type="region of interest" description="Disordered" evidence="1">
    <location>
        <begin position="76"/>
        <end position="106"/>
    </location>
</feature>
<dbReference type="OrthoDB" id="10652837at2759"/>
<feature type="region of interest" description="Disordered" evidence="1">
    <location>
        <begin position="120"/>
        <end position="223"/>
    </location>
</feature>
<sequence length="304" mass="32106">MSACEHKEWMKQSRVKEWAQLRERGTSVADADCIVYGHLAVFGHPEHDRVRNYTDATPAIRLEFCRPGFNVLQTPASASPPAASSSASLAAGFSSASPPAASSPASSCSASAAAAAAASSSSSSSSSPSSSSSSSSSSSLSSSPSSSSSSSSASSSAASSPVRRPNRQVAASTSRTPSPSPRQTPQPNNRDPSPSERQRQRLQHRPIKRPRSESVVALPRFPPPSETFLSDAEYREQSQQAYKDLFTHYAEHAVSRAFDGAGAREAALTVVVENYLNTMHRLNDVDGGSFTGLFGVGLTKRRRA</sequence>
<dbReference type="Proteomes" id="UP000008867">
    <property type="component" value="Chromosome 1"/>
</dbReference>
<evidence type="ECO:0000313" key="3">
    <source>
        <dbReference type="Proteomes" id="UP000008867"/>
    </source>
</evidence>
<dbReference type="AlphaFoldDB" id="E6ZKW1"/>
<dbReference type="VEuPathDB" id="FungiDB:sr11830"/>
<accession>E6ZKW1</accession>
<feature type="compositionally biased region" description="Low complexity" evidence="1">
    <location>
        <begin position="120"/>
        <end position="161"/>
    </location>
</feature>
<reference evidence="2 3" key="1">
    <citation type="journal article" date="2010" name="Science">
        <title>Pathogenicity determinants in smut fungi revealed by genome comparison.</title>
        <authorList>
            <person name="Schirawski J."/>
            <person name="Mannhaupt G."/>
            <person name="Muench K."/>
            <person name="Brefort T."/>
            <person name="Schipper K."/>
            <person name="Doehlemann G."/>
            <person name="Di Stasio M."/>
            <person name="Roessel N."/>
            <person name="Mendoza-Mendoza A."/>
            <person name="Pester D."/>
            <person name="Mueller O."/>
            <person name="Winterberg B."/>
            <person name="Meyer E."/>
            <person name="Ghareeb H."/>
            <person name="Wollenberg T."/>
            <person name="Muensterkoetter M."/>
            <person name="Wong P."/>
            <person name="Walter M."/>
            <person name="Stukenbrock E."/>
            <person name="Gueldener U."/>
            <person name="Kahmann R."/>
        </authorList>
    </citation>
    <scope>NUCLEOTIDE SEQUENCE [LARGE SCALE GENOMIC DNA]</scope>
    <source>
        <strain evidence="3">SRZ2</strain>
    </source>
</reference>
<proteinExistence type="predicted"/>
<name>E6ZKW1_SPORE</name>
<keyword evidence="3" id="KW-1185">Reference proteome</keyword>
<dbReference type="HOGENOM" id="CLU_915779_0_0_1"/>
<organism evidence="2 3">
    <name type="scientific">Sporisorium reilianum (strain SRZ2)</name>
    <name type="common">Maize head smut fungus</name>
    <dbReference type="NCBI Taxonomy" id="999809"/>
    <lineage>
        <taxon>Eukaryota</taxon>
        <taxon>Fungi</taxon>
        <taxon>Dikarya</taxon>
        <taxon>Basidiomycota</taxon>
        <taxon>Ustilaginomycotina</taxon>
        <taxon>Ustilaginomycetes</taxon>
        <taxon>Ustilaginales</taxon>
        <taxon>Ustilaginaceae</taxon>
        <taxon>Sporisorium</taxon>
    </lineage>
</organism>
<dbReference type="EMBL" id="FQ311430">
    <property type="protein sequence ID" value="CBQ67964.1"/>
    <property type="molecule type" value="Genomic_DNA"/>
</dbReference>
<evidence type="ECO:0000313" key="2">
    <source>
        <dbReference type="EMBL" id="CBQ67964.1"/>
    </source>
</evidence>
<evidence type="ECO:0000256" key="1">
    <source>
        <dbReference type="SAM" id="MobiDB-lite"/>
    </source>
</evidence>